<comment type="caution">
    <text evidence="4">The sequence shown here is derived from an EMBL/GenBank/DDBJ whole genome shotgun (WGS) entry which is preliminary data.</text>
</comment>
<evidence type="ECO:0000313" key="4">
    <source>
        <dbReference type="EMBL" id="GGM47686.1"/>
    </source>
</evidence>
<dbReference type="Proteomes" id="UP000637578">
    <property type="component" value="Unassembled WGS sequence"/>
</dbReference>
<proteinExistence type="predicted"/>
<gene>
    <name evidence="4" type="ORF">GCM10012275_18430</name>
</gene>
<reference evidence="4" key="1">
    <citation type="journal article" date="2014" name="Int. J. Syst. Evol. Microbiol.">
        <title>Complete genome sequence of Corynebacterium casei LMG S-19264T (=DSM 44701T), isolated from a smear-ripened cheese.</title>
        <authorList>
            <consortium name="US DOE Joint Genome Institute (JGI-PGF)"/>
            <person name="Walter F."/>
            <person name="Albersmeier A."/>
            <person name="Kalinowski J."/>
            <person name="Ruckert C."/>
        </authorList>
    </citation>
    <scope>NUCLEOTIDE SEQUENCE</scope>
    <source>
        <strain evidence="4">CGMCC 4.5737</strain>
    </source>
</reference>
<feature type="domain" description="YoaR-like putative peptidoglycan binding" evidence="3">
    <location>
        <begin position="279"/>
        <end position="377"/>
    </location>
</feature>
<feature type="compositionally biased region" description="Pro residues" evidence="1">
    <location>
        <begin position="131"/>
        <end position="152"/>
    </location>
</feature>
<reference evidence="4" key="2">
    <citation type="submission" date="2020-09" db="EMBL/GenBank/DDBJ databases">
        <authorList>
            <person name="Sun Q."/>
            <person name="Zhou Y."/>
        </authorList>
    </citation>
    <scope>NUCLEOTIDE SEQUENCE</scope>
    <source>
        <strain evidence="4">CGMCC 4.5737</strain>
    </source>
</reference>
<dbReference type="Pfam" id="PF04294">
    <property type="entry name" value="VanW"/>
    <property type="match status" value="1"/>
</dbReference>
<dbReference type="RefSeq" id="WP_189055926.1">
    <property type="nucleotide sequence ID" value="NZ_BMMK01000006.1"/>
</dbReference>
<dbReference type="AlphaFoldDB" id="A0A8J3FVU8"/>
<feature type="region of interest" description="Disordered" evidence="1">
    <location>
        <begin position="128"/>
        <end position="203"/>
    </location>
</feature>
<keyword evidence="2" id="KW-0472">Membrane</keyword>
<evidence type="ECO:0000259" key="3">
    <source>
        <dbReference type="Pfam" id="PF12229"/>
    </source>
</evidence>
<dbReference type="InterPro" id="IPR022029">
    <property type="entry name" value="YoaR-like_PG-bd"/>
</dbReference>
<dbReference type="PANTHER" id="PTHR35788">
    <property type="entry name" value="EXPORTED PROTEIN-RELATED"/>
    <property type="match status" value="1"/>
</dbReference>
<dbReference type="EMBL" id="BMMK01000006">
    <property type="protein sequence ID" value="GGM47686.1"/>
    <property type="molecule type" value="Genomic_DNA"/>
</dbReference>
<accession>A0A8J3FVU8</accession>
<evidence type="ECO:0000256" key="1">
    <source>
        <dbReference type="SAM" id="MobiDB-lite"/>
    </source>
</evidence>
<feature type="region of interest" description="Disordered" evidence="1">
    <location>
        <begin position="695"/>
        <end position="716"/>
    </location>
</feature>
<evidence type="ECO:0000256" key="2">
    <source>
        <dbReference type="SAM" id="Phobius"/>
    </source>
</evidence>
<feature type="compositionally biased region" description="Polar residues" evidence="1">
    <location>
        <begin position="68"/>
        <end position="78"/>
    </location>
</feature>
<evidence type="ECO:0000313" key="5">
    <source>
        <dbReference type="Proteomes" id="UP000637578"/>
    </source>
</evidence>
<protein>
    <recommendedName>
        <fullName evidence="3">YoaR-like putative peptidoglycan binding domain-containing protein</fullName>
    </recommendedName>
</protein>
<feature type="compositionally biased region" description="Basic and acidic residues" evidence="1">
    <location>
        <begin position="698"/>
        <end position="715"/>
    </location>
</feature>
<name>A0A8J3FVU8_9PSEU</name>
<feature type="compositionally biased region" description="Basic and acidic residues" evidence="1">
    <location>
        <begin position="39"/>
        <end position="52"/>
    </location>
</feature>
<dbReference type="InterPro" id="IPR007391">
    <property type="entry name" value="Vancomycin_resist_VanW"/>
</dbReference>
<keyword evidence="2" id="KW-1133">Transmembrane helix</keyword>
<keyword evidence="5" id="KW-1185">Reference proteome</keyword>
<dbReference type="Pfam" id="PF12229">
    <property type="entry name" value="PG_binding_4"/>
    <property type="match status" value="2"/>
</dbReference>
<feature type="transmembrane region" description="Helical" evidence="2">
    <location>
        <begin position="206"/>
        <end position="223"/>
    </location>
</feature>
<keyword evidence="2" id="KW-0812">Transmembrane</keyword>
<sequence>MPEEQRRETEAERTVVLPVHSGEQPGTSIPPAGTDQPAEPDKSARSAQRPDPDSTADQPTERTLVVPVTSQPVSSAETTAEVRREADEESTARQSPVVAWPPDLPTEVAEPALSESERTVVIPSVGAAAPPAAPAAPTSPAPATPMPPPGVPTVPVGSGSDAPTMVSSTAPTALLTRPAPMPQQDEPGMPGEPGPDEARRRQLKKAGVVAGAVAGALGLIYGLDLALSQGTVPRGIAVAGVDVGGMDRSAAEQKLRDEIGPRLDQPVELQAGDVPTTLDPKAAGLRMDWQRTLDEAGEQPLNPVTRLTSFFTTREIGVVSDADREQVARTLDELRKQTDREPVEGTIRFEGATPVPVDPKPGQKLNVPEAIDTLLTEWASGKAVHLPISTVDVRTTKEDVQRALDEVAKPAVSGPVTIKGDGKDGVLEPKDIAAALSFVPAKNGGLEPKLDTKKLAEVLKPQLASTEEKGEDARIVIEGDKPVVKPSKDGRGIDYDKTFEPLPDVLKRTDNRELKAEYADQPAKLTTEQAQKLGVKEVVAEFTTGGFAPDSGHNIRLAAESLNGAIIKPGETFSMNKHTGPRTVAQGYIPAGIINNGKPDTAVGGGVSQMATTLYNASYFAGMTDMGHTPHSYWISRYPKGREATIFQNPDGSSVIDLRFRNDSKTGLMIQTIWTPSSITVRMWGTKTYEVTSDISDEYNHTPPPEKKVKGDKCHASNGSRGFTVTDTRTIKDLDGRVIKREKKTVRYDGSPKIICEG</sequence>
<organism evidence="4 5">
    <name type="scientific">Longimycelium tulufanense</name>
    <dbReference type="NCBI Taxonomy" id="907463"/>
    <lineage>
        <taxon>Bacteria</taxon>
        <taxon>Bacillati</taxon>
        <taxon>Actinomycetota</taxon>
        <taxon>Actinomycetes</taxon>
        <taxon>Pseudonocardiales</taxon>
        <taxon>Pseudonocardiaceae</taxon>
        <taxon>Longimycelium</taxon>
    </lineage>
</organism>
<feature type="domain" description="YoaR-like putative peptidoglycan binding" evidence="3">
    <location>
        <begin position="436"/>
        <end position="514"/>
    </location>
</feature>
<feature type="region of interest" description="Disordered" evidence="1">
    <location>
        <begin position="1"/>
        <end position="104"/>
    </location>
</feature>
<dbReference type="PANTHER" id="PTHR35788:SF1">
    <property type="entry name" value="EXPORTED PROTEIN"/>
    <property type="match status" value="1"/>
</dbReference>
<dbReference type="InterPro" id="IPR052913">
    <property type="entry name" value="Glycopeptide_resist_protein"/>
</dbReference>
<feature type="compositionally biased region" description="Basic and acidic residues" evidence="1">
    <location>
        <begin position="1"/>
        <end position="13"/>
    </location>
</feature>